<evidence type="ECO:0000256" key="2">
    <source>
        <dbReference type="ARBA" id="ARBA00022448"/>
    </source>
</evidence>
<keyword evidence="4" id="KW-0653">Protein transport</keyword>
<evidence type="ECO:0000256" key="1">
    <source>
        <dbReference type="ARBA" id="ARBA00004496"/>
    </source>
</evidence>
<dbReference type="Proteomes" id="UP000195602">
    <property type="component" value="Unassembled WGS sequence"/>
</dbReference>
<comment type="subcellular location">
    <subcellularLocation>
        <location evidence="1">Cytoplasm</location>
    </subcellularLocation>
</comment>
<dbReference type="PANTHER" id="PTHR12894">
    <property type="entry name" value="CNH DOMAIN CONTAINING"/>
    <property type="match status" value="1"/>
</dbReference>
<dbReference type="AlphaFoldDB" id="A0AA91Q3X9"/>
<dbReference type="GO" id="GO:0034058">
    <property type="term" value="P:endosomal vesicle fusion"/>
    <property type="evidence" value="ECO:0007669"/>
    <property type="project" value="TreeGrafter"/>
</dbReference>
<sequence>MSENPDAPQINLPNGYLISRLSPDLELDQSESVCCVSAFESNLYVGTSHGNLLHYFLFEDADQHMLLSKLPVNSEEQKPVEKLLLLPDIQLCLALANRVIHAFSLPELSPCHIGKVKDVNEMSRLTQVDNPKVKNKYDKIIAYTPSKIRVVQFLPDKVKLLRDINYSGAVMGFSSAAGTSANYSNICLAANEKNYDVVDLQQTRRISLFDYNPENIQNIKPHIVPFEAKDKPKIEEEYLLAIASDASTSMAMFINAFGDVTRGTLTWVGEGNPTNGLAIEWPYVIGLFSGADGDKLKLNFSSLKTLEVVFSEFLDLESFFGLAHNETLHLAELEYVLNVVNREVSGLLSLNSPSDNNVIQDKKYYSSSRSIFFSQKSVFYLHQLDSFLPLYEKVIRTVEEAKTAEDMNDLLNEVKSFSHYKDVTQKTYTLLLLTTGKIEELKEYILGTKNNETDFDIRILLLVYPEFPDNDESWESFKIEKAILEITNKLGKFSLEDDFKTWLIDTAYSNKEMSQNWQYFRFLKYKGCAKDSEVASLIDSEKSEWAGGNNENEKLMTYFKKESRLLSLLHLYKAEQEAGIKVNERARDIIDVTLHLLAEEDLATKLDENNQSESELIRLAFFQLRNNITDSDEYTKKLLELLKLRPDEGLELLKENKGGSHESTHHFILKELSKTHTLDHKFSYLKIEYIEQSFLECITEKSEIDYEILDELLHELLDYIATRIDSFQQELEDLKMVISQFKRDVNLSDSEWPKLSLMEYFHIHSGKGDSNELSKVYLKVYELLVVKRLHKSPLPSLDMLDDEVFSYLKRSFGSESSEDLISYLLEEHHDCSSAEWFCIYNIMPLPRKLIYSEQIREDLIRQYHKLDTQQVRENLNIIFQYYLHVEEFAARSSLLAHMVNRFGYEYFTMEEVLQMLPEDLPLSYVRQYLARHVVATEKQKNHFSMVKILTKSEAKFTHEVCQDFEKTYNAFVDGNGHSN</sequence>
<dbReference type="GO" id="GO:0016020">
    <property type="term" value="C:membrane"/>
    <property type="evidence" value="ECO:0007669"/>
    <property type="project" value="TreeGrafter"/>
</dbReference>
<evidence type="ECO:0000313" key="7">
    <source>
        <dbReference type="Proteomes" id="UP000195602"/>
    </source>
</evidence>
<dbReference type="GO" id="GO:0005737">
    <property type="term" value="C:cytoplasm"/>
    <property type="evidence" value="ECO:0007669"/>
    <property type="project" value="UniProtKB-SubCell"/>
</dbReference>
<dbReference type="KEGG" id="clus:A9F13_02g00297"/>
<protein>
    <submittedName>
        <fullName evidence="6">CORVET complex subunit</fullName>
    </submittedName>
</protein>
<feature type="domain" description="CNH" evidence="5">
    <location>
        <begin position="30"/>
        <end position="329"/>
    </location>
</feature>
<dbReference type="EMBL" id="LYUB02000002">
    <property type="protein sequence ID" value="OVF10243.1"/>
    <property type="molecule type" value="Genomic_DNA"/>
</dbReference>
<dbReference type="PANTHER" id="PTHR12894:SF27">
    <property type="entry name" value="TRANSFORMING GROWTH FACTOR-BETA RECEPTOR-ASSOCIATED PROTEIN 1"/>
    <property type="match status" value="1"/>
</dbReference>
<dbReference type="GO" id="GO:0015031">
    <property type="term" value="P:protein transport"/>
    <property type="evidence" value="ECO:0007669"/>
    <property type="project" value="UniProtKB-KW"/>
</dbReference>
<keyword evidence="3" id="KW-0963">Cytoplasm</keyword>
<gene>
    <name evidence="6" type="ORF">A9F13_02g00297</name>
</gene>
<keyword evidence="2" id="KW-0813">Transport</keyword>
<dbReference type="InterPro" id="IPR032914">
    <property type="entry name" value="Vam6/VPS39/TRAP1"/>
</dbReference>
<organism evidence="6 7">
    <name type="scientific">Clavispora lusitaniae</name>
    <name type="common">Candida lusitaniae</name>
    <dbReference type="NCBI Taxonomy" id="36911"/>
    <lineage>
        <taxon>Eukaryota</taxon>
        <taxon>Fungi</taxon>
        <taxon>Dikarya</taxon>
        <taxon>Ascomycota</taxon>
        <taxon>Saccharomycotina</taxon>
        <taxon>Pichiomycetes</taxon>
        <taxon>Metschnikowiaceae</taxon>
        <taxon>Clavispora</taxon>
    </lineage>
</organism>
<dbReference type="InterPro" id="IPR001180">
    <property type="entry name" value="CNH_dom"/>
</dbReference>
<evidence type="ECO:0000313" key="6">
    <source>
        <dbReference type="EMBL" id="OVF10243.1"/>
    </source>
</evidence>
<evidence type="ECO:0000256" key="3">
    <source>
        <dbReference type="ARBA" id="ARBA00022490"/>
    </source>
</evidence>
<proteinExistence type="predicted"/>
<accession>A0AA91Q3X9</accession>
<name>A0AA91Q3X9_CLALS</name>
<dbReference type="GO" id="GO:0006914">
    <property type="term" value="P:autophagy"/>
    <property type="evidence" value="ECO:0007669"/>
    <property type="project" value="TreeGrafter"/>
</dbReference>
<dbReference type="PROSITE" id="PS50219">
    <property type="entry name" value="CNH"/>
    <property type="match status" value="1"/>
</dbReference>
<evidence type="ECO:0000256" key="4">
    <source>
        <dbReference type="ARBA" id="ARBA00022927"/>
    </source>
</evidence>
<comment type="caution">
    <text evidence="6">The sequence shown here is derived from an EMBL/GenBank/DDBJ whole genome shotgun (WGS) entry which is preliminary data.</text>
</comment>
<reference evidence="6 7" key="1">
    <citation type="submission" date="2017-04" db="EMBL/GenBank/DDBJ databases">
        <title>Draft genome of the yeast Clavispora lusitaniae type strain CBS 6936.</title>
        <authorList>
            <person name="Durrens P."/>
            <person name="Klopp C."/>
            <person name="Biteau N."/>
            <person name="Fitton-Ouhabi V."/>
            <person name="Dementhon K."/>
            <person name="Accoceberry I."/>
            <person name="Sherman D.J."/>
            <person name="Noel T."/>
        </authorList>
    </citation>
    <scope>NUCLEOTIDE SEQUENCE [LARGE SCALE GENOMIC DNA]</scope>
    <source>
        <strain evidence="6 7">CBS 6936</strain>
    </source>
</reference>
<evidence type="ECO:0000259" key="5">
    <source>
        <dbReference type="PROSITE" id="PS50219"/>
    </source>
</evidence>